<name>A0AAV5HVE7_9ROSI</name>
<dbReference type="AlphaFoldDB" id="A0AAV5HVE7"/>
<organism evidence="1 2">
    <name type="scientific">Rubroshorea leprosula</name>
    <dbReference type="NCBI Taxonomy" id="152421"/>
    <lineage>
        <taxon>Eukaryota</taxon>
        <taxon>Viridiplantae</taxon>
        <taxon>Streptophyta</taxon>
        <taxon>Embryophyta</taxon>
        <taxon>Tracheophyta</taxon>
        <taxon>Spermatophyta</taxon>
        <taxon>Magnoliopsida</taxon>
        <taxon>eudicotyledons</taxon>
        <taxon>Gunneridae</taxon>
        <taxon>Pentapetalae</taxon>
        <taxon>rosids</taxon>
        <taxon>malvids</taxon>
        <taxon>Malvales</taxon>
        <taxon>Dipterocarpaceae</taxon>
        <taxon>Rubroshorea</taxon>
    </lineage>
</organism>
<keyword evidence="2" id="KW-1185">Reference proteome</keyword>
<comment type="caution">
    <text evidence="1">The sequence shown here is derived from an EMBL/GenBank/DDBJ whole genome shotgun (WGS) entry which is preliminary data.</text>
</comment>
<sequence>MEEGKRRGWDSRDSRCPNGCPPTKSVAVIWLVDENLRDEFGLRFL</sequence>
<accession>A0AAV5HVE7</accession>
<dbReference type="EMBL" id="BPVZ01000005">
    <property type="protein sequence ID" value="GKU91271.1"/>
    <property type="molecule type" value="Genomic_DNA"/>
</dbReference>
<proteinExistence type="predicted"/>
<evidence type="ECO:0000313" key="1">
    <source>
        <dbReference type="EMBL" id="GKU91271.1"/>
    </source>
</evidence>
<protein>
    <submittedName>
        <fullName evidence="1">Uncharacterized protein</fullName>
    </submittedName>
</protein>
<evidence type="ECO:0000313" key="2">
    <source>
        <dbReference type="Proteomes" id="UP001054252"/>
    </source>
</evidence>
<dbReference type="Proteomes" id="UP001054252">
    <property type="component" value="Unassembled WGS sequence"/>
</dbReference>
<gene>
    <name evidence="1" type="ORF">SLEP1_g5169</name>
</gene>
<reference evidence="1 2" key="1">
    <citation type="journal article" date="2021" name="Commun. Biol.">
        <title>The genome of Shorea leprosula (Dipterocarpaceae) highlights the ecological relevance of drought in aseasonal tropical rainforests.</title>
        <authorList>
            <person name="Ng K.K.S."/>
            <person name="Kobayashi M.J."/>
            <person name="Fawcett J.A."/>
            <person name="Hatakeyama M."/>
            <person name="Paape T."/>
            <person name="Ng C.H."/>
            <person name="Ang C.C."/>
            <person name="Tnah L.H."/>
            <person name="Lee C.T."/>
            <person name="Nishiyama T."/>
            <person name="Sese J."/>
            <person name="O'Brien M.J."/>
            <person name="Copetti D."/>
            <person name="Mohd Noor M.I."/>
            <person name="Ong R.C."/>
            <person name="Putra M."/>
            <person name="Sireger I.Z."/>
            <person name="Indrioko S."/>
            <person name="Kosugi Y."/>
            <person name="Izuno A."/>
            <person name="Isagi Y."/>
            <person name="Lee S.L."/>
            <person name="Shimizu K.K."/>
        </authorList>
    </citation>
    <scope>NUCLEOTIDE SEQUENCE [LARGE SCALE GENOMIC DNA]</scope>
    <source>
        <strain evidence="1">214</strain>
    </source>
</reference>